<dbReference type="Proteomes" id="UP001607303">
    <property type="component" value="Unassembled WGS sequence"/>
</dbReference>
<proteinExistence type="predicted"/>
<keyword evidence="2" id="KW-1185">Reference proteome</keyword>
<dbReference type="EMBL" id="JAYRBN010000021">
    <property type="protein sequence ID" value="KAL2750230.1"/>
    <property type="molecule type" value="Genomic_DNA"/>
</dbReference>
<comment type="caution">
    <text evidence="1">The sequence shown here is derived from an EMBL/GenBank/DDBJ whole genome shotgun (WGS) entry which is preliminary data.</text>
</comment>
<evidence type="ECO:0000313" key="1">
    <source>
        <dbReference type="EMBL" id="KAL2750230.1"/>
    </source>
</evidence>
<name>A0ABD2CYN7_VESMC</name>
<dbReference type="AlphaFoldDB" id="A0ABD2CYN7"/>
<feature type="non-terminal residue" evidence="1">
    <location>
        <position position="42"/>
    </location>
</feature>
<accession>A0ABD2CYN7</accession>
<gene>
    <name evidence="1" type="ORF">V1477_001517</name>
</gene>
<protein>
    <submittedName>
        <fullName evidence="1">Uncharacterized protein</fullName>
    </submittedName>
</protein>
<sequence>MKTKVIMAITTNLLETHIVQFHEATFGWRYGARENVPSKDPK</sequence>
<organism evidence="1 2">
    <name type="scientific">Vespula maculifrons</name>
    <name type="common">Eastern yellow jacket</name>
    <name type="synonym">Wasp</name>
    <dbReference type="NCBI Taxonomy" id="7453"/>
    <lineage>
        <taxon>Eukaryota</taxon>
        <taxon>Metazoa</taxon>
        <taxon>Ecdysozoa</taxon>
        <taxon>Arthropoda</taxon>
        <taxon>Hexapoda</taxon>
        <taxon>Insecta</taxon>
        <taxon>Pterygota</taxon>
        <taxon>Neoptera</taxon>
        <taxon>Endopterygota</taxon>
        <taxon>Hymenoptera</taxon>
        <taxon>Apocrita</taxon>
        <taxon>Aculeata</taxon>
        <taxon>Vespoidea</taxon>
        <taxon>Vespidae</taxon>
        <taxon>Vespinae</taxon>
        <taxon>Vespula</taxon>
    </lineage>
</organism>
<reference evidence="1 2" key="1">
    <citation type="journal article" date="2024" name="Ann. Entomol. Soc. Am.">
        <title>Genomic analyses of the southern and eastern yellowjacket wasps (Hymenoptera: Vespidae) reveal evolutionary signatures of social life.</title>
        <authorList>
            <person name="Catto M.A."/>
            <person name="Caine P.B."/>
            <person name="Orr S.E."/>
            <person name="Hunt B.G."/>
            <person name="Goodisman M.A.D."/>
        </authorList>
    </citation>
    <scope>NUCLEOTIDE SEQUENCE [LARGE SCALE GENOMIC DNA]</scope>
    <source>
        <strain evidence="1">232</strain>
        <tissue evidence="1">Head and thorax</tissue>
    </source>
</reference>
<evidence type="ECO:0000313" key="2">
    <source>
        <dbReference type="Proteomes" id="UP001607303"/>
    </source>
</evidence>